<organism evidence="2 3">
    <name type="scientific">Clostridium grantii DSM 8605</name>
    <dbReference type="NCBI Taxonomy" id="1121316"/>
    <lineage>
        <taxon>Bacteria</taxon>
        <taxon>Bacillati</taxon>
        <taxon>Bacillota</taxon>
        <taxon>Clostridia</taxon>
        <taxon>Eubacteriales</taxon>
        <taxon>Clostridiaceae</taxon>
        <taxon>Clostridium</taxon>
    </lineage>
</organism>
<dbReference type="SUPFAM" id="SSF55729">
    <property type="entry name" value="Acyl-CoA N-acyltransferases (Nat)"/>
    <property type="match status" value="1"/>
</dbReference>
<dbReference type="PANTHER" id="PTHR43617">
    <property type="entry name" value="L-AMINO ACID N-ACETYLTRANSFERASE"/>
    <property type="match status" value="1"/>
</dbReference>
<dbReference type="OrthoDB" id="948250at2"/>
<protein>
    <submittedName>
        <fullName evidence="2">Putative acetyltransferase</fullName>
    </submittedName>
</protein>
<dbReference type="CDD" id="cd04301">
    <property type="entry name" value="NAT_SF"/>
    <property type="match status" value="1"/>
</dbReference>
<dbReference type="Gene3D" id="3.40.630.30">
    <property type="match status" value="1"/>
</dbReference>
<dbReference type="PROSITE" id="PS51186">
    <property type="entry name" value="GNAT"/>
    <property type="match status" value="1"/>
</dbReference>
<accession>A0A1M5QZ49</accession>
<sequence>MQNNNLEKIKSSYTIRAVQYTDVEDIYNLRIMDGVRENTMSLFSQTMDKTENFIKNLSSDDHVMVAEIEENGVKKVIGIAALNIMKSPRARHSGSLGISIHADYQGIGVGKALMGKLIDLADNWLMLVRIELGVFTDNMAAIKLYEHFGFVKEGEKKYALIRNGKYENEYLMARYNDKLLLR</sequence>
<dbReference type="STRING" id="1121316.SAMN02745207_00386"/>
<dbReference type="PANTHER" id="PTHR43617:SF22">
    <property type="entry name" value="L-AMINO ACID N-ACETYLTRANSFERASE AAAT"/>
    <property type="match status" value="1"/>
</dbReference>
<dbReference type="RefSeq" id="WP_073336420.1">
    <property type="nucleotide sequence ID" value="NZ_FQXM01000002.1"/>
</dbReference>
<reference evidence="2 3" key="1">
    <citation type="submission" date="2016-11" db="EMBL/GenBank/DDBJ databases">
        <authorList>
            <person name="Jaros S."/>
            <person name="Januszkiewicz K."/>
            <person name="Wedrychowicz H."/>
        </authorList>
    </citation>
    <scope>NUCLEOTIDE SEQUENCE [LARGE SCALE GENOMIC DNA]</scope>
    <source>
        <strain evidence="2 3">DSM 8605</strain>
    </source>
</reference>
<dbReference type="InterPro" id="IPR050276">
    <property type="entry name" value="MshD_Acetyltransferase"/>
</dbReference>
<dbReference type="AlphaFoldDB" id="A0A1M5QZ49"/>
<dbReference type="EMBL" id="FQXM01000002">
    <property type="protein sequence ID" value="SHH19362.1"/>
    <property type="molecule type" value="Genomic_DNA"/>
</dbReference>
<dbReference type="Proteomes" id="UP000184447">
    <property type="component" value="Unassembled WGS sequence"/>
</dbReference>
<gene>
    <name evidence="2" type="ORF">SAMN02745207_00386</name>
</gene>
<evidence type="ECO:0000313" key="3">
    <source>
        <dbReference type="Proteomes" id="UP000184447"/>
    </source>
</evidence>
<evidence type="ECO:0000313" key="2">
    <source>
        <dbReference type="EMBL" id="SHH19362.1"/>
    </source>
</evidence>
<dbReference type="GO" id="GO:0016747">
    <property type="term" value="F:acyltransferase activity, transferring groups other than amino-acyl groups"/>
    <property type="evidence" value="ECO:0007669"/>
    <property type="project" value="InterPro"/>
</dbReference>
<dbReference type="InterPro" id="IPR016181">
    <property type="entry name" value="Acyl_CoA_acyltransferase"/>
</dbReference>
<keyword evidence="2" id="KW-0808">Transferase</keyword>
<proteinExistence type="predicted"/>
<name>A0A1M5QZ49_9CLOT</name>
<feature type="domain" description="N-acetyltransferase" evidence="1">
    <location>
        <begin position="13"/>
        <end position="177"/>
    </location>
</feature>
<keyword evidence="3" id="KW-1185">Reference proteome</keyword>
<dbReference type="InterPro" id="IPR000182">
    <property type="entry name" value="GNAT_dom"/>
</dbReference>
<dbReference type="Pfam" id="PF00583">
    <property type="entry name" value="Acetyltransf_1"/>
    <property type="match status" value="1"/>
</dbReference>
<evidence type="ECO:0000259" key="1">
    <source>
        <dbReference type="PROSITE" id="PS51186"/>
    </source>
</evidence>